<dbReference type="Gene3D" id="3.20.20.80">
    <property type="entry name" value="Glycosidases"/>
    <property type="match status" value="1"/>
</dbReference>
<reference evidence="5" key="1">
    <citation type="journal article" date="2019" name="Int. J. Syst. Evol. Microbiol.">
        <title>The Global Catalogue of Microorganisms (GCM) 10K type strain sequencing project: providing services to taxonomists for standard genome sequencing and annotation.</title>
        <authorList>
            <consortium name="The Broad Institute Genomics Platform"/>
            <consortium name="The Broad Institute Genome Sequencing Center for Infectious Disease"/>
            <person name="Wu L."/>
            <person name="Ma J."/>
        </authorList>
    </citation>
    <scope>NUCLEOTIDE SEQUENCE [LARGE SCALE GENOMIC DNA]</scope>
    <source>
        <strain evidence="5">JCM 14370</strain>
    </source>
</reference>
<feature type="signal peptide" evidence="3">
    <location>
        <begin position="1"/>
        <end position="24"/>
    </location>
</feature>
<keyword evidence="2 3" id="KW-0732">Signal</keyword>
<dbReference type="EMBL" id="BMOD01000017">
    <property type="protein sequence ID" value="GGJ47391.1"/>
    <property type="molecule type" value="Genomic_DNA"/>
</dbReference>
<dbReference type="Proteomes" id="UP000632222">
    <property type="component" value="Unassembled WGS sequence"/>
</dbReference>
<gene>
    <name evidence="4" type="ORF">GCM10008938_36760</name>
</gene>
<feature type="chain" id="PRO_5046930658" evidence="3">
    <location>
        <begin position="25"/>
        <end position="620"/>
    </location>
</feature>
<evidence type="ECO:0000256" key="1">
    <source>
        <dbReference type="ARBA" id="ARBA00010837"/>
    </source>
</evidence>
<evidence type="ECO:0000313" key="5">
    <source>
        <dbReference type="Proteomes" id="UP000632222"/>
    </source>
</evidence>
<dbReference type="InterPro" id="IPR025092">
    <property type="entry name" value="Glyco_hydro_66"/>
</dbReference>
<accession>A0ABQ2D5Y8</accession>
<comment type="similarity">
    <text evidence="1">Belongs to the glycosyl hydrolase 66 family.</text>
</comment>
<protein>
    <submittedName>
        <fullName evidence="4">Cycloisomaltooligosaccharide glucanotransferase</fullName>
    </submittedName>
</protein>
<comment type="caution">
    <text evidence="4">The sequence shown here is derived from an EMBL/GenBank/DDBJ whole genome shotgun (WGS) entry which is preliminary data.</text>
</comment>
<organism evidence="4 5">
    <name type="scientific">Deinococcus roseus</name>
    <dbReference type="NCBI Taxonomy" id="392414"/>
    <lineage>
        <taxon>Bacteria</taxon>
        <taxon>Thermotogati</taxon>
        <taxon>Deinococcota</taxon>
        <taxon>Deinococci</taxon>
        <taxon>Deinococcales</taxon>
        <taxon>Deinococcaceae</taxon>
        <taxon>Deinococcus</taxon>
    </lineage>
</organism>
<dbReference type="Gene3D" id="2.60.40.1180">
    <property type="entry name" value="Golgi alpha-mannosidase II"/>
    <property type="match status" value="1"/>
</dbReference>
<sequence length="620" mass="69770">MPIRKPVTFAQAALLLGLTLPACSQTTPTPPAPLPILSTNAPLKVFTLINTNKAIYNPGDEVQLWADLNNQSGKAINGKVVLRITHLGKKAAEDREEELTLAEGASGTVSFKWVTPKDQDYTGYQLELRILDDKDTLIENDVVAVDVSSDWTKFPRYGYVSDYGTGFDAWNKIWRMKNHHINAIQFYDWQWQHHRPYSPDSTWKEIANRTVDRGTVSTFISAAHDYNMLAMNYNLIAGGFDNYWSDGSGAQLAWGAFKNDHPTTPADQDHHPLPSGWATEKLYQFNPANPDWQKYIYAEEKKAFDHLGFDGWHMDTLGGRGSLWTWDGQPIDLKSTFSGFIDNAKTALDKHIVFNTVGNYGLEEIAGNPNLDVIYSELWDDSSTDDYVDINATVDRIRALTDKAIVFPAYMNRDLCNSTPDGQTDTFNLHSVLLADATIFASGATHLELGDGDNMLCTEYFPNKKLQMSAELKRAMLTYYNFQTAYENLLMDGTKTSTAKTDLGSVPSSTTGSKGKVWTLRKEKAGLDVLHLINLSKNFSSKWRDKTAEYEEPNQINNTSTKLYYSGSLADSKKLFFASPDFDRGVAHELTYQKGSDKDGNFVQFNVPILKYWTTVWLER</sequence>
<evidence type="ECO:0000313" key="4">
    <source>
        <dbReference type="EMBL" id="GGJ47391.1"/>
    </source>
</evidence>
<dbReference type="InterPro" id="IPR013780">
    <property type="entry name" value="Glyco_hydro_b"/>
</dbReference>
<evidence type="ECO:0000256" key="3">
    <source>
        <dbReference type="SAM" id="SignalP"/>
    </source>
</evidence>
<evidence type="ECO:0000256" key="2">
    <source>
        <dbReference type="ARBA" id="ARBA00022729"/>
    </source>
</evidence>
<dbReference type="Pfam" id="PF13199">
    <property type="entry name" value="Glyco_hydro_66"/>
    <property type="match status" value="1"/>
</dbReference>
<keyword evidence="5" id="KW-1185">Reference proteome</keyword>
<proteinExistence type="inferred from homology"/>
<dbReference type="Gene3D" id="2.60.40.10">
    <property type="entry name" value="Immunoglobulins"/>
    <property type="match status" value="1"/>
</dbReference>
<dbReference type="RefSeq" id="WP_189005145.1">
    <property type="nucleotide sequence ID" value="NZ_BMOD01000017.1"/>
</dbReference>
<dbReference type="InterPro" id="IPR013783">
    <property type="entry name" value="Ig-like_fold"/>
</dbReference>
<dbReference type="CDD" id="cd14745">
    <property type="entry name" value="GH66"/>
    <property type="match status" value="1"/>
</dbReference>
<name>A0ABQ2D5Y8_9DEIO</name>